<evidence type="ECO:0000313" key="2">
    <source>
        <dbReference type="Proteomes" id="UP000076532"/>
    </source>
</evidence>
<dbReference type="EMBL" id="KV417505">
    <property type="protein sequence ID" value="KZP28151.1"/>
    <property type="molecule type" value="Genomic_DNA"/>
</dbReference>
<protein>
    <recommendedName>
        <fullName evidence="3">hAT-like transposase RNase-H fold domain-containing protein</fullName>
    </recommendedName>
</protein>
<dbReference type="PANTHER" id="PTHR23272">
    <property type="entry name" value="BED FINGER-RELATED"/>
    <property type="match status" value="1"/>
</dbReference>
<name>A0A166RD53_9AGAM</name>
<evidence type="ECO:0008006" key="3">
    <source>
        <dbReference type="Google" id="ProtNLM"/>
    </source>
</evidence>
<dbReference type="Proteomes" id="UP000076532">
    <property type="component" value="Unassembled WGS sequence"/>
</dbReference>
<proteinExistence type="predicted"/>
<sequence length="470" mass="53235">MERYGLAFHSDNARIRCLVHIVNIVVQTLLKELDEAEVPDINNYFNMMKSLPVHYNPNNDEDLQEMEGEDFADLDSAEIKEMLDQELGDVPKSAVKKASCQSVCQGAVHPRWARGQGSASDIGAVQVLRIIVNKIVSSPQCRKYFRKCTVQFYAGKKNEKGTRIEILMVIRDVRTRWNYTHAMIKRALLLRKVWCLKVFTSVTFKMSRAGTPTLPWAILCYHLMQNALAANCTDEKLRPSLQQAAKAGLNHLNHYYKIALSNHYNIIATILHPHLRLGYFKNLGKDEHTRAEIIFKTVYEQYENEATTCSTVPESSPLALASSSSSFLSQLSLFEVDKGDYAIGQQKSELDRYLLIGQGGRGHADAPLHWWKVCHHSLILSRKCAHLSCSYISTSSPFSQRWLVIFLPSQVPVFLWSAFSQNPATSALTFEVPCVLQRSLKLCACGNGFATISWPSSRPFYLHLSNYRLL</sequence>
<dbReference type="SUPFAM" id="SSF53098">
    <property type="entry name" value="Ribonuclease H-like"/>
    <property type="match status" value="1"/>
</dbReference>
<accession>A0A166RD53</accession>
<dbReference type="STRING" id="436010.A0A166RD53"/>
<gene>
    <name evidence="1" type="ORF">FIBSPDRAFT_729779</name>
</gene>
<reference evidence="1 2" key="1">
    <citation type="journal article" date="2016" name="Mol. Biol. Evol.">
        <title>Comparative Genomics of Early-Diverging Mushroom-Forming Fungi Provides Insights into the Origins of Lignocellulose Decay Capabilities.</title>
        <authorList>
            <person name="Nagy L.G."/>
            <person name="Riley R."/>
            <person name="Tritt A."/>
            <person name="Adam C."/>
            <person name="Daum C."/>
            <person name="Floudas D."/>
            <person name="Sun H."/>
            <person name="Yadav J.S."/>
            <person name="Pangilinan J."/>
            <person name="Larsson K.H."/>
            <person name="Matsuura K."/>
            <person name="Barry K."/>
            <person name="Labutti K."/>
            <person name="Kuo R."/>
            <person name="Ohm R.A."/>
            <person name="Bhattacharya S.S."/>
            <person name="Shirouzu T."/>
            <person name="Yoshinaga Y."/>
            <person name="Martin F.M."/>
            <person name="Grigoriev I.V."/>
            <person name="Hibbett D.S."/>
        </authorList>
    </citation>
    <scope>NUCLEOTIDE SEQUENCE [LARGE SCALE GENOMIC DNA]</scope>
    <source>
        <strain evidence="1 2">CBS 109695</strain>
    </source>
</reference>
<evidence type="ECO:0000313" key="1">
    <source>
        <dbReference type="EMBL" id="KZP28151.1"/>
    </source>
</evidence>
<dbReference type="InterPro" id="IPR012337">
    <property type="entry name" value="RNaseH-like_sf"/>
</dbReference>
<dbReference type="PANTHER" id="PTHR23272:SF187">
    <property type="entry name" value="AC9 TRANSPOSASE-RELATED"/>
    <property type="match status" value="1"/>
</dbReference>
<dbReference type="AlphaFoldDB" id="A0A166RD53"/>
<keyword evidence="2" id="KW-1185">Reference proteome</keyword>
<dbReference type="OrthoDB" id="3264316at2759"/>
<organism evidence="1 2">
    <name type="scientific">Athelia psychrophila</name>
    <dbReference type="NCBI Taxonomy" id="1759441"/>
    <lineage>
        <taxon>Eukaryota</taxon>
        <taxon>Fungi</taxon>
        <taxon>Dikarya</taxon>
        <taxon>Basidiomycota</taxon>
        <taxon>Agaricomycotina</taxon>
        <taxon>Agaricomycetes</taxon>
        <taxon>Agaricomycetidae</taxon>
        <taxon>Atheliales</taxon>
        <taxon>Atheliaceae</taxon>
        <taxon>Athelia</taxon>
    </lineage>
</organism>